<dbReference type="EMBL" id="ML978166">
    <property type="protein sequence ID" value="KAF2033411.1"/>
    <property type="molecule type" value="Genomic_DNA"/>
</dbReference>
<organism evidence="1 2">
    <name type="scientific">Setomelanomma holmii</name>
    <dbReference type="NCBI Taxonomy" id="210430"/>
    <lineage>
        <taxon>Eukaryota</taxon>
        <taxon>Fungi</taxon>
        <taxon>Dikarya</taxon>
        <taxon>Ascomycota</taxon>
        <taxon>Pezizomycotina</taxon>
        <taxon>Dothideomycetes</taxon>
        <taxon>Pleosporomycetidae</taxon>
        <taxon>Pleosporales</taxon>
        <taxon>Pleosporineae</taxon>
        <taxon>Phaeosphaeriaceae</taxon>
        <taxon>Setomelanomma</taxon>
    </lineage>
</organism>
<dbReference type="PANTHER" id="PTHR42085">
    <property type="entry name" value="F-BOX DOMAIN-CONTAINING PROTEIN"/>
    <property type="match status" value="1"/>
</dbReference>
<protein>
    <submittedName>
        <fullName evidence="1">Uncharacterized protein</fullName>
    </submittedName>
</protein>
<gene>
    <name evidence="1" type="ORF">EK21DRAFT_86220</name>
</gene>
<dbReference type="AlphaFoldDB" id="A0A9P4HI18"/>
<evidence type="ECO:0000313" key="2">
    <source>
        <dbReference type="Proteomes" id="UP000799777"/>
    </source>
</evidence>
<dbReference type="InterPro" id="IPR038883">
    <property type="entry name" value="AN11006-like"/>
</dbReference>
<proteinExistence type="predicted"/>
<accession>A0A9P4HI18</accession>
<dbReference type="Proteomes" id="UP000799777">
    <property type="component" value="Unassembled WGS sequence"/>
</dbReference>
<dbReference type="OrthoDB" id="3797349at2759"/>
<reference evidence="1" key="1">
    <citation type="journal article" date="2020" name="Stud. Mycol.">
        <title>101 Dothideomycetes genomes: a test case for predicting lifestyles and emergence of pathogens.</title>
        <authorList>
            <person name="Haridas S."/>
            <person name="Albert R."/>
            <person name="Binder M."/>
            <person name="Bloem J."/>
            <person name="Labutti K."/>
            <person name="Salamov A."/>
            <person name="Andreopoulos B."/>
            <person name="Baker S."/>
            <person name="Barry K."/>
            <person name="Bills G."/>
            <person name="Bluhm B."/>
            <person name="Cannon C."/>
            <person name="Castanera R."/>
            <person name="Culley D."/>
            <person name="Daum C."/>
            <person name="Ezra D."/>
            <person name="Gonzalez J."/>
            <person name="Henrissat B."/>
            <person name="Kuo A."/>
            <person name="Liang C."/>
            <person name="Lipzen A."/>
            <person name="Lutzoni F."/>
            <person name="Magnuson J."/>
            <person name="Mondo S."/>
            <person name="Nolan M."/>
            <person name="Ohm R."/>
            <person name="Pangilinan J."/>
            <person name="Park H.-J."/>
            <person name="Ramirez L."/>
            <person name="Alfaro M."/>
            <person name="Sun H."/>
            <person name="Tritt A."/>
            <person name="Yoshinaga Y."/>
            <person name="Zwiers L.-H."/>
            <person name="Turgeon B."/>
            <person name="Goodwin S."/>
            <person name="Spatafora J."/>
            <person name="Crous P."/>
            <person name="Grigoriev I."/>
        </authorList>
    </citation>
    <scope>NUCLEOTIDE SEQUENCE</scope>
    <source>
        <strain evidence="1">CBS 110217</strain>
    </source>
</reference>
<evidence type="ECO:0000313" key="1">
    <source>
        <dbReference type="EMBL" id="KAF2033411.1"/>
    </source>
</evidence>
<keyword evidence="2" id="KW-1185">Reference proteome</keyword>
<comment type="caution">
    <text evidence="1">The sequence shown here is derived from an EMBL/GenBank/DDBJ whole genome shotgun (WGS) entry which is preliminary data.</text>
</comment>
<sequence length="395" mass="44823">MVFCFESGADGWGSAKRTRGTTALKEKVLVGLGGVVSAMVRLVDMPFRLIACAKHVVSPVITTPCTSSRETRLTDFAGRLWTSLATLCFAPFHLPEKSWRKVFPPPCSHNRCMLRRYVSPRTPWYHTFKQLLQRLVEGPQQSQPPFPFFRLPLELRNLVYLHASLGNTTHDIQVVPPGRAGRHTRRLDRTEAATTYPLDDNGIIAMHGAVPPRNLLLVNKQMYEEITELFWSTTAFEVQPLTPNDACWRLDQSLQPTYEAIAKSNFATRLRKMRVRIHIARFAMGRQCKRFEHVNAQVCTFEEIGLAECVERLTPLAEELSKVLKETAATLRVVEVTWVDDFADDIGEDDLQLRAKVLEPYTTLEGVRVRLFKTAIAEQGRGAVMMMARQSLARQ</sequence>
<name>A0A9P4HI18_9PLEO</name>
<dbReference type="PANTHER" id="PTHR42085:SF8">
    <property type="entry name" value="F-BOX DOMAIN-CONTAINING PROTEIN"/>
    <property type="match status" value="1"/>
</dbReference>